<dbReference type="PROSITE" id="PS51012">
    <property type="entry name" value="ABC_TM2"/>
    <property type="match status" value="1"/>
</dbReference>
<dbReference type="Proteomes" id="UP001500655">
    <property type="component" value="Unassembled WGS sequence"/>
</dbReference>
<evidence type="ECO:0000256" key="3">
    <source>
        <dbReference type="ARBA" id="ARBA00022989"/>
    </source>
</evidence>
<evidence type="ECO:0000313" key="9">
    <source>
        <dbReference type="Proteomes" id="UP001500655"/>
    </source>
</evidence>
<comment type="subcellular location">
    <subcellularLocation>
        <location evidence="6">Cell membrane</location>
        <topology evidence="6">Multi-pass membrane protein</topology>
    </subcellularLocation>
    <subcellularLocation>
        <location evidence="1">Membrane</location>
        <topology evidence="1">Multi-pass membrane protein</topology>
    </subcellularLocation>
</comment>
<evidence type="ECO:0000259" key="7">
    <source>
        <dbReference type="PROSITE" id="PS51012"/>
    </source>
</evidence>
<name>A0ABP4WSD6_9ACTN</name>
<dbReference type="PRINTS" id="PR00164">
    <property type="entry name" value="ABC2TRNSPORT"/>
</dbReference>
<feature type="domain" description="ABC transmembrane type-2" evidence="7">
    <location>
        <begin position="20"/>
        <end position="246"/>
    </location>
</feature>
<keyword evidence="6" id="KW-0813">Transport</keyword>
<dbReference type="PANTHER" id="PTHR43027">
    <property type="entry name" value="DOXORUBICIN RESISTANCE ABC TRANSPORTER PERMEASE PROTEIN DRRC-RELATED"/>
    <property type="match status" value="1"/>
</dbReference>
<dbReference type="EMBL" id="BAAALS010000016">
    <property type="protein sequence ID" value="GAA1760126.1"/>
    <property type="molecule type" value="Genomic_DNA"/>
</dbReference>
<feature type="transmembrane region" description="Helical" evidence="6">
    <location>
        <begin position="136"/>
        <end position="159"/>
    </location>
</feature>
<dbReference type="InterPro" id="IPR013525">
    <property type="entry name" value="ABC2_TM"/>
</dbReference>
<protein>
    <recommendedName>
        <fullName evidence="6">Transport permease protein</fullName>
    </recommendedName>
</protein>
<evidence type="ECO:0000256" key="2">
    <source>
        <dbReference type="ARBA" id="ARBA00022692"/>
    </source>
</evidence>
<sequence>MTALRKLTLTELRLFLREPMSVFFAVLFPSVLVAILGNVKAFRKPDPALGGHRVIDLYVAIAAIFVLAMLALQAAPVVLATYRERGILRRMSTTPVNPVRVVAAQLIANMLIALVAVGLVLAVGRIAFDVSLPRNAVAYAVAFLLTSAAVFALGLFVAAVAPNGKAATAIGSLLFFPLMFFAGLWIPREVMPPVLRTIADLTPLGAGEEALRAATTGDWPGLGPVAVLVGYLVAFGLAAARMFRWQ</sequence>
<comment type="similarity">
    <text evidence="6">Belongs to the ABC-2 integral membrane protein family.</text>
</comment>
<proteinExistence type="inferred from homology"/>
<evidence type="ECO:0000256" key="1">
    <source>
        <dbReference type="ARBA" id="ARBA00004141"/>
    </source>
</evidence>
<dbReference type="InterPro" id="IPR047817">
    <property type="entry name" value="ABC2_TM_bact-type"/>
</dbReference>
<feature type="transmembrane region" description="Helical" evidence="6">
    <location>
        <begin position="101"/>
        <end position="124"/>
    </location>
</feature>
<keyword evidence="5" id="KW-0046">Antibiotic resistance</keyword>
<dbReference type="PIRSF" id="PIRSF006648">
    <property type="entry name" value="DrrB"/>
    <property type="match status" value="1"/>
</dbReference>
<evidence type="ECO:0000313" key="8">
    <source>
        <dbReference type="EMBL" id="GAA1760126.1"/>
    </source>
</evidence>
<feature type="transmembrane region" description="Helical" evidence="6">
    <location>
        <begin position="57"/>
        <end position="80"/>
    </location>
</feature>
<keyword evidence="2 6" id="KW-0812">Transmembrane</keyword>
<dbReference type="InterPro" id="IPR052902">
    <property type="entry name" value="ABC-2_transporter"/>
</dbReference>
<evidence type="ECO:0000256" key="5">
    <source>
        <dbReference type="ARBA" id="ARBA00023251"/>
    </source>
</evidence>
<dbReference type="Pfam" id="PF01061">
    <property type="entry name" value="ABC2_membrane"/>
    <property type="match status" value="1"/>
</dbReference>
<comment type="caution">
    <text evidence="8">The sequence shown here is derived from an EMBL/GenBank/DDBJ whole genome shotgun (WGS) entry which is preliminary data.</text>
</comment>
<gene>
    <name evidence="8" type="ORF">GCM10009681_34140</name>
</gene>
<dbReference type="InterPro" id="IPR000412">
    <property type="entry name" value="ABC_2_transport"/>
</dbReference>
<evidence type="ECO:0000256" key="6">
    <source>
        <dbReference type="RuleBase" id="RU361157"/>
    </source>
</evidence>
<organism evidence="8 9">
    <name type="scientific">Luedemannella helvata</name>
    <dbReference type="NCBI Taxonomy" id="349315"/>
    <lineage>
        <taxon>Bacteria</taxon>
        <taxon>Bacillati</taxon>
        <taxon>Actinomycetota</taxon>
        <taxon>Actinomycetes</taxon>
        <taxon>Micromonosporales</taxon>
        <taxon>Micromonosporaceae</taxon>
        <taxon>Luedemannella</taxon>
    </lineage>
</organism>
<feature type="transmembrane region" description="Helical" evidence="6">
    <location>
        <begin position="221"/>
        <end position="240"/>
    </location>
</feature>
<feature type="transmembrane region" description="Helical" evidence="6">
    <location>
        <begin position="166"/>
        <end position="186"/>
    </location>
</feature>
<accession>A0ABP4WSD6</accession>
<dbReference type="RefSeq" id="WP_344082702.1">
    <property type="nucleotide sequence ID" value="NZ_BAAALS010000016.1"/>
</dbReference>
<evidence type="ECO:0000256" key="4">
    <source>
        <dbReference type="ARBA" id="ARBA00023136"/>
    </source>
</evidence>
<reference evidence="9" key="1">
    <citation type="journal article" date="2019" name="Int. J. Syst. Evol. Microbiol.">
        <title>The Global Catalogue of Microorganisms (GCM) 10K type strain sequencing project: providing services to taxonomists for standard genome sequencing and annotation.</title>
        <authorList>
            <consortium name="The Broad Institute Genomics Platform"/>
            <consortium name="The Broad Institute Genome Sequencing Center for Infectious Disease"/>
            <person name="Wu L."/>
            <person name="Ma J."/>
        </authorList>
    </citation>
    <scope>NUCLEOTIDE SEQUENCE [LARGE SCALE GENOMIC DNA]</scope>
    <source>
        <strain evidence="9">JCM 13249</strain>
    </source>
</reference>
<feature type="transmembrane region" description="Helical" evidence="6">
    <location>
        <begin position="20"/>
        <end position="37"/>
    </location>
</feature>
<keyword evidence="9" id="KW-1185">Reference proteome</keyword>
<keyword evidence="6" id="KW-1003">Cell membrane</keyword>
<keyword evidence="4 6" id="KW-0472">Membrane</keyword>
<keyword evidence="3 6" id="KW-1133">Transmembrane helix</keyword>
<dbReference type="PANTHER" id="PTHR43027:SF2">
    <property type="entry name" value="TRANSPORT PERMEASE PROTEIN"/>
    <property type="match status" value="1"/>
</dbReference>